<name>A0A6B9XWR9_PICSI</name>
<geneLocation type="mitochondrion" evidence="1"/>
<protein>
    <submittedName>
        <fullName evidence="1">Uncharacterized protein</fullName>
    </submittedName>
</protein>
<organism evidence="1">
    <name type="scientific">Picea sitchensis</name>
    <name type="common">Sitka spruce</name>
    <name type="synonym">Pinus sitchensis</name>
    <dbReference type="NCBI Taxonomy" id="3332"/>
    <lineage>
        <taxon>Eukaryota</taxon>
        <taxon>Viridiplantae</taxon>
        <taxon>Streptophyta</taxon>
        <taxon>Embryophyta</taxon>
        <taxon>Tracheophyta</taxon>
        <taxon>Spermatophyta</taxon>
        <taxon>Pinopsida</taxon>
        <taxon>Pinidae</taxon>
        <taxon>Conifers I</taxon>
        <taxon>Pinales</taxon>
        <taxon>Pinaceae</taxon>
        <taxon>Picea</taxon>
    </lineage>
</organism>
<accession>A0A6B9XWR9</accession>
<dbReference type="AlphaFoldDB" id="A0A6B9XWR9"/>
<reference evidence="1" key="1">
    <citation type="submission" date="2019-03" db="EMBL/GenBank/DDBJ databases">
        <title>Largest Complete Mitochondrial Genome of a Gymnosperm, Sitka Spruce (Picea sitchensis), Indicates Complex Physical Structure.</title>
        <authorList>
            <person name="Jackman S.D."/>
            <person name="Coombe L."/>
            <person name="Warren R."/>
            <person name="Kirk H."/>
            <person name="Trinh E."/>
            <person name="McLeod T."/>
            <person name="Pleasance S."/>
            <person name="Pandoh P."/>
            <person name="Zhao Y."/>
            <person name="Coope R."/>
            <person name="Bousquet J."/>
            <person name="Bohlmann J.C."/>
            <person name="Jones S.J.M."/>
            <person name="Birol I."/>
        </authorList>
    </citation>
    <scope>NUCLEOTIDE SEQUENCE</scope>
    <source>
        <strain evidence="1">Q903</strain>
    </source>
</reference>
<evidence type="ECO:0000313" key="1">
    <source>
        <dbReference type="EMBL" id="QHR91685.1"/>
    </source>
</evidence>
<proteinExistence type="predicted"/>
<dbReference type="EMBL" id="MK697702">
    <property type="protein sequence ID" value="QHR91685.1"/>
    <property type="molecule type" value="Genomic_DNA"/>
</dbReference>
<gene>
    <name evidence="1" type="primary">orf05753</name>
    <name evidence="1" type="ORF">Q903MT_gene5721</name>
</gene>
<keyword evidence="1" id="KW-0496">Mitochondrion</keyword>
<sequence>MGEVAWSQMILKGLFYFCLTLLTPMRADPMRSSSSPLEIFLSSD</sequence>